<evidence type="ECO:0000313" key="4">
    <source>
        <dbReference type="Proteomes" id="UP000736373"/>
    </source>
</evidence>
<dbReference type="Proteomes" id="UP000736373">
    <property type="component" value="Unassembled WGS sequence"/>
</dbReference>
<evidence type="ECO:0000256" key="2">
    <source>
        <dbReference type="SAM" id="SignalP"/>
    </source>
</evidence>
<feature type="region of interest" description="Disordered" evidence="1">
    <location>
        <begin position="71"/>
        <end position="90"/>
    </location>
</feature>
<organism evidence="3 4">
    <name type="scientific">Paraburkholderia podalyriae</name>
    <dbReference type="NCBI Taxonomy" id="1938811"/>
    <lineage>
        <taxon>Bacteria</taxon>
        <taxon>Pseudomonadati</taxon>
        <taxon>Pseudomonadota</taxon>
        <taxon>Betaproteobacteria</taxon>
        <taxon>Burkholderiales</taxon>
        <taxon>Burkholderiaceae</taxon>
        <taxon>Paraburkholderia</taxon>
    </lineage>
</organism>
<protein>
    <recommendedName>
        <fullName evidence="5">DUF4148 domain-containing protein</fullName>
    </recommendedName>
</protein>
<evidence type="ECO:0000313" key="3">
    <source>
        <dbReference type="EMBL" id="MBC8751993.1"/>
    </source>
</evidence>
<reference evidence="3 4" key="1">
    <citation type="submission" date="2019-09" db="EMBL/GenBank/DDBJ databases">
        <title>Paraburkholderia podalyriae sp. nov., A South African Podalyria-associated rhizobium.</title>
        <authorList>
            <person name="Mavima L."/>
            <person name="Beukes C.W."/>
            <person name="Palmer M."/>
            <person name="De Meyer S.E."/>
            <person name="James E.K."/>
            <person name="Maluk M."/>
            <person name="Avontuur J.R."/>
            <person name="Chan W.Y."/>
            <person name="Venter S.N."/>
            <person name="Steenkamp E.T."/>
        </authorList>
    </citation>
    <scope>NUCLEOTIDE SEQUENCE [LARGE SCALE GENOMIC DNA]</scope>
    <source>
        <strain evidence="3 4">WC7.3b</strain>
    </source>
</reference>
<comment type="caution">
    <text evidence="3">The sequence shown here is derived from an EMBL/GenBank/DDBJ whole genome shotgun (WGS) entry which is preliminary data.</text>
</comment>
<name>A0ABR7Q0D6_9BURK</name>
<feature type="chain" id="PRO_5046068780" description="DUF4148 domain-containing protein" evidence="2">
    <location>
        <begin position="23"/>
        <end position="90"/>
    </location>
</feature>
<proteinExistence type="predicted"/>
<sequence length="90" mass="9393">MKSLIEAIAVAAVFAVPAVSFAQSNAPLTSIAVQNATAPGYGGVADGTSASGSHHPLRSMERMVHRIDHEIRSSIRPDGNDGMKPIYFGS</sequence>
<keyword evidence="2" id="KW-0732">Signal</keyword>
<dbReference type="EMBL" id="VZQQ01000076">
    <property type="protein sequence ID" value="MBC8751993.1"/>
    <property type="molecule type" value="Genomic_DNA"/>
</dbReference>
<accession>A0ABR7Q0D6</accession>
<dbReference type="RefSeq" id="WP_187638872.1">
    <property type="nucleotide sequence ID" value="NZ_VZQQ01000076.1"/>
</dbReference>
<keyword evidence="4" id="KW-1185">Reference proteome</keyword>
<feature type="signal peptide" evidence="2">
    <location>
        <begin position="1"/>
        <end position="22"/>
    </location>
</feature>
<feature type="compositionally biased region" description="Basic and acidic residues" evidence="1">
    <location>
        <begin position="71"/>
        <end position="81"/>
    </location>
</feature>
<gene>
    <name evidence="3" type="ORF">F6X42_37730</name>
</gene>
<evidence type="ECO:0008006" key="5">
    <source>
        <dbReference type="Google" id="ProtNLM"/>
    </source>
</evidence>
<evidence type="ECO:0000256" key="1">
    <source>
        <dbReference type="SAM" id="MobiDB-lite"/>
    </source>
</evidence>